<name>A0A7W6MY46_9BACT</name>
<accession>A0A7W6MY46</accession>
<sequence>MSNKNFLVTGVSRGLGVQIVRSLLGEKNVVVYGISRNKSEELSQLMEQFPDRLKWLGYDLSNTEDVRSIFKNFIGFDVPLHGFVNNAAIAYDDIITNLNYNKLEQMYKVNVFTPMLMTKYVIRHFLLHQVQGSIVHMSSISVHTGYKGLAMYASTKGALEAFSKDTAREWGEKGVRSNALVAGFMETNMSSTLTVEQKDRIYKRTSLKKATTITSVADTIKFLLSDSAESITGQNIHVDSGTI</sequence>
<protein>
    <submittedName>
        <fullName evidence="3">3-oxoacyl-[acyl-carrier protein] reductase</fullName>
        <ecNumber evidence="3">1.1.1.100</ecNumber>
    </submittedName>
</protein>
<dbReference type="PANTHER" id="PTHR43639">
    <property type="entry name" value="OXIDOREDUCTASE, SHORT-CHAIN DEHYDROGENASE/REDUCTASE FAMILY (AFU_ORTHOLOGUE AFUA_5G02870)"/>
    <property type="match status" value="1"/>
</dbReference>
<dbReference type="EC" id="1.1.1.100" evidence="3"/>
<evidence type="ECO:0000256" key="1">
    <source>
        <dbReference type="ARBA" id="ARBA00006484"/>
    </source>
</evidence>
<dbReference type="EMBL" id="JACIES010000002">
    <property type="protein sequence ID" value="MBB4025551.1"/>
    <property type="molecule type" value="Genomic_DNA"/>
</dbReference>
<dbReference type="CDD" id="cd05233">
    <property type="entry name" value="SDR_c"/>
    <property type="match status" value="1"/>
</dbReference>
<keyword evidence="2 3" id="KW-0560">Oxidoreductase</keyword>
<dbReference type="OrthoDB" id="9803333at2"/>
<proteinExistence type="inferred from homology"/>
<gene>
    <name evidence="3" type="ORF">GGR14_001323</name>
</gene>
<dbReference type="InterPro" id="IPR020904">
    <property type="entry name" value="Sc_DH/Rdtase_CS"/>
</dbReference>
<comment type="similarity">
    <text evidence="1">Belongs to the short-chain dehydrogenases/reductases (SDR) family.</text>
</comment>
<dbReference type="RefSeq" id="WP_124317972.1">
    <property type="nucleotide sequence ID" value="NZ_AP028155.1"/>
</dbReference>
<dbReference type="PRINTS" id="PR00081">
    <property type="entry name" value="GDHRDH"/>
</dbReference>
<dbReference type="PANTHER" id="PTHR43639:SF1">
    <property type="entry name" value="SHORT-CHAIN DEHYDROGENASE_REDUCTASE FAMILY PROTEIN"/>
    <property type="match status" value="1"/>
</dbReference>
<dbReference type="Gene3D" id="3.40.50.720">
    <property type="entry name" value="NAD(P)-binding Rossmann-like Domain"/>
    <property type="match status" value="1"/>
</dbReference>
<dbReference type="GeneID" id="93103235"/>
<dbReference type="InterPro" id="IPR002347">
    <property type="entry name" value="SDR_fam"/>
</dbReference>
<evidence type="ECO:0000313" key="4">
    <source>
        <dbReference type="Proteomes" id="UP000546007"/>
    </source>
</evidence>
<organism evidence="3 4">
    <name type="scientific">Butyricimonas faecihominis</name>
    <dbReference type="NCBI Taxonomy" id="1472416"/>
    <lineage>
        <taxon>Bacteria</taxon>
        <taxon>Pseudomonadati</taxon>
        <taxon>Bacteroidota</taxon>
        <taxon>Bacteroidia</taxon>
        <taxon>Bacteroidales</taxon>
        <taxon>Odoribacteraceae</taxon>
        <taxon>Butyricimonas</taxon>
    </lineage>
</organism>
<dbReference type="SUPFAM" id="SSF51735">
    <property type="entry name" value="NAD(P)-binding Rossmann-fold domains"/>
    <property type="match status" value="1"/>
</dbReference>
<keyword evidence="4" id="KW-1185">Reference proteome</keyword>
<dbReference type="PROSITE" id="PS00061">
    <property type="entry name" value="ADH_SHORT"/>
    <property type="match status" value="1"/>
</dbReference>
<dbReference type="Pfam" id="PF13561">
    <property type="entry name" value="adh_short_C2"/>
    <property type="match status" value="1"/>
</dbReference>
<evidence type="ECO:0000313" key="3">
    <source>
        <dbReference type="EMBL" id="MBB4025551.1"/>
    </source>
</evidence>
<evidence type="ECO:0000256" key="2">
    <source>
        <dbReference type="ARBA" id="ARBA00023002"/>
    </source>
</evidence>
<reference evidence="3 4" key="1">
    <citation type="submission" date="2020-08" db="EMBL/GenBank/DDBJ databases">
        <title>Genomic Encyclopedia of Type Strains, Phase IV (KMG-IV): sequencing the most valuable type-strain genomes for metagenomic binning, comparative biology and taxonomic classification.</title>
        <authorList>
            <person name="Goeker M."/>
        </authorList>
    </citation>
    <scope>NUCLEOTIDE SEQUENCE [LARGE SCALE GENOMIC DNA]</scope>
    <source>
        <strain evidence="3 4">DSM 105721</strain>
    </source>
</reference>
<dbReference type="AlphaFoldDB" id="A0A7W6MY46"/>
<dbReference type="GO" id="GO:0004316">
    <property type="term" value="F:3-oxoacyl-[acyl-carrier-protein] reductase (NADPH) activity"/>
    <property type="evidence" value="ECO:0007669"/>
    <property type="project" value="UniProtKB-EC"/>
</dbReference>
<dbReference type="Proteomes" id="UP000546007">
    <property type="component" value="Unassembled WGS sequence"/>
</dbReference>
<dbReference type="PRINTS" id="PR00080">
    <property type="entry name" value="SDRFAMILY"/>
</dbReference>
<dbReference type="InterPro" id="IPR036291">
    <property type="entry name" value="NAD(P)-bd_dom_sf"/>
</dbReference>
<comment type="caution">
    <text evidence="3">The sequence shown here is derived from an EMBL/GenBank/DDBJ whole genome shotgun (WGS) entry which is preliminary data.</text>
</comment>